<feature type="transmembrane region" description="Helical" evidence="8">
    <location>
        <begin position="215"/>
        <end position="235"/>
    </location>
</feature>
<reference evidence="11" key="1">
    <citation type="submission" date="2015-04" db="EMBL/GenBank/DDBJ databases">
        <authorList>
            <person name="Schardt J."/>
            <person name="Mueller-Herbst S."/>
            <person name="Scherer S."/>
            <person name="Huptas C."/>
        </authorList>
    </citation>
    <scope>NUCLEOTIDE SEQUENCE [LARGE SCALE GENOMIC DNA]</scope>
    <source>
        <strain evidence="11">Kiel-L1</strain>
    </source>
</reference>
<feature type="domain" description="EamA" evidence="9">
    <location>
        <begin position="8"/>
        <end position="148"/>
    </location>
</feature>
<dbReference type="Pfam" id="PF00892">
    <property type="entry name" value="EamA"/>
    <property type="match status" value="2"/>
</dbReference>
<evidence type="ECO:0000259" key="9">
    <source>
        <dbReference type="Pfam" id="PF00892"/>
    </source>
</evidence>
<comment type="caution">
    <text evidence="10">The sequence shown here is derived from an EMBL/GenBank/DDBJ whole genome shotgun (WGS) entry which is preliminary data.</text>
</comment>
<name>A0A3D8TPI0_9LIST</name>
<evidence type="ECO:0000256" key="3">
    <source>
        <dbReference type="ARBA" id="ARBA00022448"/>
    </source>
</evidence>
<dbReference type="EMBL" id="LARY01000002">
    <property type="protein sequence ID" value="RDX00750.1"/>
    <property type="molecule type" value="Genomic_DNA"/>
</dbReference>
<evidence type="ECO:0000313" key="11">
    <source>
        <dbReference type="Proteomes" id="UP000257055"/>
    </source>
</evidence>
<keyword evidence="5 8" id="KW-0812">Transmembrane</keyword>
<protein>
    <submittedName>
        <fullName evidence="10">Permease</fullName>
    </submittedName>
</protein>
<feature type="transmembrane region" description="Helical" evidence="8">
    <location>
        <begin position="7"/>
        <end position="27"/>
    </location>
</feature>
<evidence type="ECO:0000256" key="7">
    <source>
        <dbReference type="ARBA" id="ARBA00023136"/>
    </source>
</evidence>
<feature type="transmembrane region" description="Helical" evidence="8">
    <location>
        <begin position="39"/>
        <end position="57"/>
    </location>
</feature>
<dbReference type="AlphaFoldDB" id="A0A3D8TPI0"/>
<keyword evidence="7 8" id="KW-0472">Membrane</keyword>
<evidence type="ECO:0000256" key="4">
    <source>
        <dbReference type="ARBA" id="ARBA00022475"/>
    </source>
</evidence>
<evidence type="ECO:0000256" key="8">
    <source>
        <dbReference type="SAM" id="Phobius"/>
    </source>
</evidence>
<evidence type="ECO:0000256" key="5">
    <source>
        <dbReference type="ARBA" id="ARBA00022692"/>
    </source>
</evidence>
<evidence type="ECO:0000256" key="2">
    <source>
        <dbReference type="ARBA" id="ARBA00007362"/>
    </source>
</evidence>
<feature type="transmembrane region" description="Helical" evidence="8">
    <location>
        <begin position="268"/>
        <end position="291"/>
    </location>
</feature>
<feature type="transmembrane region" description="Helical" evidence="8">
    <location>
        <begin position="155"/>
        <end position="171"/>
    </location>
</feature>
<dbReference type="RefSeq" id="WP_115752991.1">
    <property type="nucleotide sequence ID" value="NZ_LARY01000002.1"/>
</dbReference>
<evidence type="ECO:0000256" key="6">
    <source>
        <dbReference type="ARBA" id="ARBA00022989"/>
    </source>
</evidence>
<comment type="similarity">
    <text evidence="2">Belongs to the EamA transporter family.</text>
</comment>
<feature type="transmembrane region" description="Helical" evidence="8">
    <location>
        <begin position="108"/>
        <end position="125"/>
    </location>
</feature>
<gene>
    <name evidence="10" type="ORF">UR08_07135</name>
</gene>
<proteinExistence type="inferred from homology"/>
<keyword evidence="11" id="KW-1185">Reference proteome</keyword>
<dbReference type="PANTHER" id="PTHR22911:SF137">
    <property type="entry name" value="SOLUTE CARRIER FAMILY 35 MEMBER G2-RELATED"/>
    <property type="match status" value="1"/>
</dbReference>
<feature type="transmembrane region" description="Helical" evidence="8">
    <location>
        <begin position="242"/>
        <end position="262"/>
    </location>
</feature>
<evidence type="ECO:0000256" key="1">
    <source>
        <dbReference type="ARBA" id="ARBA00004651"/>
    </source>
</evidence>
<dbReference type="InterPro" id="IPR037185">
    <property type="entry name" value="EmrE-like"/>
</dbReference>
<feature type="transmembrane region" description="Helical" evidence="8">
    <location>
        <begin position="183"/>
        <end position="203"/>
    </location>
</feature>
<dbReference type="InterPro" id="IPR004626">
    <property type="entry name" value="RarD"/>
</dbReference>
<keyword evidence="3" id="KW-0813">Transport</keyword>
<dbReference type="Proteomes" id="UP000257055">
    <property type="component" value="Unassembled WGS sequence"/>
</dbReference>
<dbReference type="PANTHER" id="PTHR22911">
    <property type="entry name" value="ACYL-MALONYL CONDENSING ENZYME-RELATED"/>
    <property type="match status" value="1"/>
</dbReference>
<accession>A0A3D8TPI0</accession>
<keyword evidence="6 8" id="KW-1133">Transmembrane helix</keyword>
<feature type="transmembrane region" description="Helical" evidence="8">
    <location>
        <begin position="132"/>
        <end position="149"/>
    </location>
</feature>
<comment type="subcellular location">
    <subcellularLocation>
        <location evidence="1">Cell membrane</location>
        <topology evidence="1">Multi-pass membrane protein</topology>
    </subcellularLocation>
</comment>
<dbReference type="InterPro" id="IPR000620">
    <property type="entry name" value="EamA_dom"/>
</dbReference>
<dbReference type="NCBIfam" id="TIGR00688">
    <property type="entry name" value="rarD"/>
    <property type="match status" value="1"/>
</dbReference>
<feature type="transmembrane region" description="Helical" evidence="8">
    <location>
        <begin position="77"/>
        <end position="96"/>
    </location>
</feature>
<organism evidence="10 11">
    <name type="scientific">Listeria kieliensis</name>
    <dbReference type="NCBI Taxonomy" id="1621700"/>
    <lineage>
        <taxon>Bacteria</taxon>
        <taxon>Bacillati</taxon>
        <taxon>Bacillota</taxon>
        <taxon>Bacilli</taxon>
        <taxon>Bacillales</taxon>
        <taxon>Listeriaceae</taxon>
        <taxon>Listeria</taxon>
    </lineage>
</organism>
<dbReference type="GO" id="GO:0005886">
    <property type="term" value="C:plasma membrane"/>
    <property type="evidence" value="ECO:0007669"/>
    <property type="project" value="UniProtKB-SubCell"/>
</dbReference>
<sequence>MRKNEQTMGILAGAFAYVLWGILPIYWKLGKEVPAIEILAYRIIWSFVFMIFLIVAIRKSKEVLTEMKAILKQPKTALLITLAAILVTANWFIFIFTVNSGHVTEASLGYYINPLVNVLIATVFLKERLNVAEIIAVVFAFVGVLILTYHESGVPWAAIAMAVTFSLYGLIKKFVPVSTWTGLTLETLIIAPFALIYLLFFAKHFFMSFPAQTDLVMIGAGIVTAIPLLLFATAAKRISYTMVGFLQYIGPTLMLILGVLLFKESFDSMQFTAFASIWIGIIIFTVSHIYIGAKLKQLQKSAEAEQAK</sequence>
<evidence type="ECO:0000313" key="10">
    <source>
        <dbReference type="EMBL" id="RDX00750.1"/>
    </source>
</evidence>
<keyword evidence="4" id="KW-1003">Cell membrane</keyword>
<feature type="domain" description="EamA" evidence="9">
    <location>
        <begin position="157"/>
        <end position="285"/>
    </location>
</feature>
<dbReference type="SUPFAM" id="SSF103481">
    <property type="entry name" value="Multidrug resistance efflux transporter EmrE"/>
    <property type="match status" value="2"/>
</dbReference>